<dbReference type="Proteomes" id="UP001152087">
    <property type="component" value="Unassembled WGS sequence"/>
</dbReference>
<gene>
    <name evidence="1" type="ORF">NW755_010910</name>
</gene>
<dbReference type="AlphaFoldDB" id="A0A9W8UVD3"/>
<protein>
    <submittedName>
        <fullName evidence="1">Uncharacterized protein</fullName>
    </submittedName>
</protein>
<accession>A0A9W8UVD3</accession>
<organism evidence="1 2">
    <name type="scientific">Fusarium falciforme</name>
    <dbReference type="NCBI Taxonomy" id="195108"/>
    <lineage>
        <taxon>Eukaryota</taxon>
        <taxon>Fungi</taxon>
        <taxon>Dikarya</taxon>
        <taxon>Ascomycota</taxon>
        <taxon>Pezizomycotina</taxon>
        <taxon>Sordariomycetes</taxon>
        <taxon>Hypocreomycetidae</taxon>
        <taxon>Hypocreales</taxon>
        <taxon>Nectriaceae</taxon>
        <taxon>Fusarium</taxon>
        <taxon>Fusarium solani species complex</taxon>
    </lineage>
</organism>
<dbReference type="EMBL" id="JAOQAV010000039">
    <property type="protein sequence ID" value="KAJ4181641.1"/>
    <property type="molecule type" value="Genomic_DNA"/>
</dbReference>
<reference evidence="1" key="1">
    <citation type="submission" date="2022-09" db="EMBL/GenBank/DDBJ databases">
        <title>Fusarium specimens isolated from Avocado Roots.</title>
        <authorList>
            <person name="Stajich J."/>
            <person name="Roper C."/>
            <person name="Heimlech-Rivalta G."/>
        </authorList>
    </citation>
    <scope>NUCLEOTIDE SEQUENCE</scope>
    <source>
        <strain evidence="1">A02</strain>
    </source>
</reference>
<evidence type="ECO:0000313" key="2">
    <source>
        <dbReference type="Proteomes" id="UP001152087"/>
    </source>
</evidence>
<evidence type="ECO:0000313" key="1">
    <source>
        <dbReference type="EMBL" id="KAJ4181641.1"/>
    </source>
</evidence>
<keyword evidence="2" id="KW-1185">Reference proteome</keyword>
<sequence length="171" mass="19615">MKVFVPCEGLLSVVVQGELANSRGLSIGDCAKYSRAYVDYDDVNHTRTPYRLGDLLMDEDLLKLMKQAVGFIKPDGFYFTPTKWPAEDVAELYRHVYRVCKNSKNEEAVFPKLKLEDWPKTCEHREYLHHTMVLCNSFQHIRLHGRAHFTIGDMVVIEKASRSLPKVAGLV</sequence>
<name>A0A9W8UVD3_9HYPO</name>
<proteinExistence type="predicted"/>
<comment type="caution">
    <text evidence="1">The sequence shown here is derived from an EMBL/GenBank/DDBJ whole genome shotgun (WGS) entry which is preliminary data.</text>
</comment>